<dbReference type="PANTHER" id="PTHR47271">
    <property type="entry name" value="ARGININE DEIMINASE"/>
    <property type="match status" value="1"/>
</dbReference>
<dbReference type="SUPFAM" id="SSF55909">
    <property type="entry name" value="Pentein"/>
    <property type="match status" value="1"/>
</dbReference>
<gene>
    <name evidence="1" type="ORF">CP373A1_05280</name>
</gene>
<dbReference type="Gene3D" id="3.75.10.10">
    <property type="entry name" value="L-arginine/glycine Amidinotransferase, Chain A"/>
    <property type="match status" value="1"/>
</dbReference>
<keyword evidence="2" id="KW-1185">Reference proteome</keyword>
<protein>
    <recommendedName>
        <fullName evidence="3">Amidinotransferase</fullName>
    </recommendedName>
</protein>
<dbReference type="GO" id="GO:0019546">
    <property type="term" value="P:L-arginine deiminase pathway"/>
    <property type="evidence" value="ECO:0007669"/>
    <property type="project" value="TreeGrafter"/>
</dbReference>
<organism evidence="1 2">
    <name type="scientific">Clostridium paraputrificum</name>
    <dbReference type="NCBI Taxonomy" id="29363"/>
    <lineage>
        <taxon>Bacteria</taxon>
        <taxon>Bacillati</taxon>
        <taxon>Bacillota</taxon>
        <taxon>Clostridia</taxon>
        <taxon>Eubacteriales</taxon>
        <taxon>Clostridiaceae</taxon>
        <taxon>Clostridium</taxon>
    </lineage>
</organism>
<proteinExistence type="predicted"/>
<dbReference type="Proteomes" id="UP000092714">
    <property type="component" value="Unassembled WGS sequence"/>
</dbReference>
<dbReference type="OrthoDB" id="9814070at2"/>
<evidence type="ECO:0000313" key="2">
    <source>
        <dbReference type="Proteomes" id="UP000092714"/>
    </source>
</evidence>
<reference evidence="1 2" key="1">
    <citation type="submission" date="2016-06" db="EMBL/GenBank/DDBJ databases">
        <authorList>
            <person name="Kjaerup R.B."/>
            <person name="Dalgaard T.S."/>
            <person name="Juul-Madsen H.R."/>
        </authorList>
    </citation>
    <scope>NUCLEOTIDE SEQUENCE [LARGE SCALE GENOMIC DNA]</scope>
    <source>
        <strain evidence="1 2">373-A1</strain>
    </source>
</reference>
<dbReference type="Pfam" id="PF19420">
    <property type="entry name" value="DDAH_eukar"/>
    <property type="match status" value="1"/>
</dbReference>
<dbReference type="PANTHER" id="PTHR47271:SF2">
    <property type="entry name" value="ARGININE DEIMINASE"/>
    <property type="match status" value="1"/>
</dbReference>
<sequence length="270" mass="31162">MKIFQSNQCDKLKSCLLCYPVNFKITKKNSPFYNKINNELMFSQYNNFVNSLSNNGVKVSFIDINKNLYHQVFTQDVGFVVNDILFLCNMKLDERKSEIIYLKKYIKDHTLKYYCLENTIEGGDVIHYYGVLFVGISTRTTIDACRELEKVLNKMNIDMKVIPIYFDNSKIHLDCVFNTLDKGSGVVSPYVFDRKVIEEYIPNLIEISKDDADDLGTNYVYLGDKKLLSSNKNVSKILVKEGYEVSYIDYSEIIKGDGSLGCSVLYLLRE</sequence>
<comment type="caution">
    <text evidence="1">The sequence shown here is derived from an EMBL/GenBank/DDBJ whole genome shotgun (WGS) entry which is preliminary data.</text>
</comment>
<evidence type="ECO:0000313" key="1">
    <source>
        <dbReference type="EMBL" id="OBY11367.1"/>
    </source>
</evidence>
<name>A0A1B8RRD3_9CLOT</name>
<dbReference type="EMBL" id="MAPZ01000014">
    <property type="protein sequence ID" value="OBY11367.1"/>
    <property type="molecule type" value="Genomic_DNA"/>
</dbReference>
<evidence type="ECO:0008006" key="3">
    <source>
        <dbReference type="Google" id="ProtNLM"/>
    </source>
</evidence>
<dbReference type="AlphaFoldDB" id="A0A1B8RRD3"/>
<dbReference type="eggNOG" id="COG1834">
    <property type="taxonomic scope" value="Bacteria"/>
</dbReference>
<dbReference type="GO" id="GO:0016990">
    <property type="term" value="F:arginine deiminase activity"/>
    <property type="evidence" value="ECO:0007669"/>
    <property type="project" value="TreeGrafter"/>
</dbReference>
<dbReference type="RefSeq" id="WP_065254433.1">
    <property type="nucleotide sequence ID" value="NZ_JAQLCW010000020.1"/>
</dbReference>
<accession>A0A1B8RRD3</accession>